<keyword evidence="5 7" id="KW-0408">Iron</keyword>
<keyword evidence="10" id="KW-1185">Reference proteome</keyword>
<dbReference type="GO" id="GO:1990077">
    <property type="term" value="C:primosome complex"/>
    <property type="evidence" value="ECO:0007669"/>
    <property type="project" value="UniProtKB-KW"/>
</dbReference>
<dbReference type="GO" id="GO:0006269">
    <property type="term" value="P:DNA replication, synthesis of primer"/>
    <property type="evidence" value="ECO:0007669"/>
    <property type="project" value="UniProtKB-UniRule"/>
</dbReference>
<keyword evidence="3 7" id="KW-0235">DNA replication</keyword>
<dbReference type="GO" id="GO:0051539">
    <property type="term" value="F:4 iron, 4 sulfur cluster binding"/>
    <property type="evidence" value="ECO:0007669"/>
    <property type="project" value="UniProtKB-UniRule"/>
</dbReference>
<dbReference type="KEGG" id="dmu:Desmu_0927"/>
<keyword evidence="2 7" id="KW-0639">Primosome</keyword>
<organism evidence="9 10">
    <name type="scientific">Desulfurococcus mucosus (strain ATCC 35584 / DSM 2162 / JCM 9187 / O7/1)</name>
    <dbReference type="NCBI Taxonomy" id="765177"/>
    <lineage>
        <taxon>Archaea</taxon>
        <taxon>Thermoproteota</taxon>
        <taxon>Thermoprotei</taxon>
        <taxon>Desulfurococcales</taxon>
        <taxon>Desulfurococcaceae</taxon>
        <taxon>Desulfurococcus</taxon>
    </lineage>
</organism>
<dbReference type="AlphaFoldDB" id="E8R9Q4"/>
<dbReference type="GO" id="GO:0006270">
    <property type="term" value="P:DNA replication initiation"/>
    <property type="evidence" value="ECO:0007669"/>
    <property type="project" value="TreeGrafter"/>
</dbReference>
<keyword evidence="4 7" id="KW-0479">Metal-binding</keyword>
<dbReference type="Pfam" id="PF04104">
    <property type="entry name" value="DNA_primase_lrg"/>
    <property type="match status" value="1"/>
</dbReference>
<dbReference type="PANTHER" id="PTHR10537">
    <property type="entry name" value="DNA PRIMASE LARGE SUBUNIT"/>
    <property type="match status" value="1"/>
</dbReference>
<feature type="binding site" evidence="7">
    <location>
        <position position="345"/>
    </location>
    <ligand>
        <name>[4Fe-4S] cluster</name>
        <dbReference type="ChEBI" id="CHEBI:49883"/>
    </ligand>
</feature>
<keyword evidence="1 7" id="KW-0004">4Fe-4S</keyword>
<protein>
    <recommendedName>
        <fullName evidence="7">DNA primase large subunit PriL</fullName>
    </recommendedName>
</protein>
<sequence length="375" mass="41475">MGYLNLVKYPFVARPSDLGLPDEAGFSIVIDSLSDRLREVFPIVFRSIVHAEMRIDPRVFIDDAESVACYRLLLAVAKAIGDRRLVNRVALAYAKTAGKSLMEEEDSVLISLSSRIGLHLEYLENPPTLPVFGESTGRKRVKGFFTPLNYSLPWAEYAGIVSGRLSQDPSYSLENNVVEGGKVYMDKRTVVRVLEEAITGYIVSDASVGIGTLGIDLGFFLEEARKILSEAGWFKTLRVEQGYGKAGEVAPEKFPPCILRIIGIIESGGNPSHEERFNLAAFLANIGLDVDSILEYFRKTPDFNEKIARYQIEHISGVRGSGKKYMPYSCEKMKSMGICPVEGKCKGGRNPLAVYRYNLRSARPGSIHGTSQQAS</sequence>
<accession>E8R9Q4</accession>
<dbReference type="GO" id="GO:0003899">
    <property type="term" value="F:DNA-directed RNA polymerase activity"/>
    <property type="evidence" value="ECO:0007669"/>
    <property type="project" value="InterPro"/>
</dbReference>
<evidence type="ECO:0000256" key="5">
    <source>
        <dbReference type="ARBA" id="ARBA00023004"/>
    </source>
</evidence>
<evidence type="ECO:0000259" key="8">
    <source>
        <dbReference type="Pfam" id="PF04104"/>
    </source>
</evidence>
<feature type="binding site" evidence="7">
    <location>
        <position position="339"/>
    </location>
    <ligand>
        <name>[4Fe-4S] cluster</name>
        <dbReference type="ChEBI" id="CHEBI:49883"/>
    </ligand>
</feature>
<reference evidence="9 10" key="2">
    <citation type="journal article" date="2011" name="Stand. Genomic Sci.">
        <title>Complete genome sequence of Desulfurococcus mucosus type strain (O7/1).</title>
        <authorList>
            <person name="Wirth R."/>
            <person name="Chertkov O."/>
            <person name="Held B."/>
            <person name="Lapidus A."/>
            <person name="Nolan M."/>
            <person name="Lucas S."/>
            <person name="Hammon N."/>
            <person name="Deshpande S."/>
            <person name="Cheng J.F."/>
            <person name="Tapia R."/>
            <person name="Han C."/>
            <person name="Goodwin L."/>
            <person name="Pitluck S."/>
            <person name="Liolios K."/>
            <person name="Ioanna P."/>
            <person name="Ivanova N."/>
            <person name="Mavromatis K."/>
            <person name="Mikhailova N."/>
            <person name="Pati A."/>
            <person name="Chen A."/>
            <person name="Palaniappan K."/>
            <person name="Land M."/>
            <person name="Hauser L."/>
            <person name="Chang Y.J."/>
            <person name="Jeffries C.D."/>
            <person name="Bilek Y."/>
            <person name="Hader T."/>
            <person name="Rohde M."/>
            <person name="Spring S."/>
            <person name="Sikorski J."/>
            <person name="Goker M."/>
            <person name="Woyke T."/>
            <person name="Bristow J."/>
            <person name="Eisen J.A."/>
            <person name="Markowitz V."/>
            <person name="Hugenholtz P."/>
            <person name="Kyrpides N.C."/>
            <person name="Klenk H.P."/>
        </authorList>
    </citation>
    <scope>NUCLEOTIDE SEQUENCE [LARGE SCALE GENOMIC DNA]</scope>
    <source>
        <strain evidence="10">ATCC 35584 / DSM 2162 / JCM 9187 / O7/1</strain>
    </source>
</reference>
<dbReference type="GO" id="GO:0046872">
    <property type="term" value="F:metal ion binding"/>
    <property type="evidence" value="ECO:0007669"/>
    <property type="project" value="UniProtKB-KW"/>
</dbReference>
<evidence type="ECO:0000313" key="10">
    <source>
        <dbReference type="Proteomes" id="UP000001068"/>
    </source>
</evidence>
<dbReference type="RefSeq" id="WP_013562452.1">
    <property type="nucleotide sequence ID" value="NC_014961.1"/>
</dbReference>
<evidence type="ECO:0000256" key="6">
    <source>
        <dbReference type="ARBA" id="ARBA00023014"/>
    </source>
</evidence>
<evidence type="ECO:0000256" key="1">
    <source>
        <dbReference type="ARBA" id="ARBA00022485"/>
    </source>
</evidence>
<comment type="cofactor">
    <cofactor evidence="7">
        <name>[4Fe-4S] cluster</name>
        <dbReference type="ChEBI" id="CHEBI:49883"/>
    </cofactor>
    <text evidence="7">Binds 1 [4Fe-4S] cluster.</text>
</comment>
<evidence type="ECO:0000256" key="3">
    <source>
        <dbReference type="ARBA" id="ARBA00022705"/>
    </source>
</evidence>
<reference evidence="10" key="1">
    <citation type="submission" date="2010-11" db="EMBL/GenBank/DDBJ databases">
        <title>The complete genome of Desulfurococcus mucosus DSM 2162.</title>
        <authorList>
            <consortium name="US DOE Joint Genome Institute (JGI-PGF)"/>
            <person name="Lucas S."/>
            <person name="Copeland A."/>
            <person name="Lapidus A."/>
            <person name="Bruce D."/>
            <person name="Goodwin L."/>
            <person name="Pitluck S."/>
            <person name="Kyrpides N."/>
            <person name="Mavromatis K."/>
            <person name="Pagani I."/>
            <person name="Ivanova N."/>
            <person name="Ovchinnikova G."/>
            <person name="Chertkov O."/>
            <person name="Held B."/>
            <person name="Brettin T."/>
            <person name="Detter J.C."/>
            <person name="Tapia R."/>
            <person name="Han C."/>
            <person name="Land M."/>
            <person name="Hauser L."/>
            <person name="Markowitz V."/>
            <person name="Cheng J.-F."/>
            <person name="Hugenholtz P."/>
            <person name="Woyke T."/>
            <person name="Wu D."/>
            <person name="Wirth R."/>
            <person name="Bilek Y."/>
            <person name="Hader T."/>
            <person name="Klenk H.-P."/>
            <person name="Eisen J.A."/>
        </authorList>
    </citation>
    <scope>NUCLEOTIDE SEQUENCE [LARGE SCALE GENOMIC DNA]</scope>
    <source>
        <strain evidence="10">ATCC 35584 / DSM 2162 / JCM 9187 / O7/1</strain>
    </source>
</reference>
<dbReference type="eggNOG" id="arCOG03013">
    <property type="taxonomic scope" value="Archaea"/>
</dbReference>
<comment type="subunit">
    <text evidence="7">Heterodimer of a small subunit (PriS) and a large subunit (PriL).</text>
</comment>
<proteinExistence type="inferred from homology"/>
<evidence type="ECO:0000313" key="9">
    <source>
        <dbReference type="EMBL" id="ADV65230.1"/>
    </source>
</evidence>
<gene>
    <name evidence="7" type="primary">priL</name>
    <name evidence="9" type="ordered locus">Desmu_0927</name>
</gene>
<dbReference type="PANTHER" id="PTHR10537:SF3">
    <property type="entry name" value="DNA PRIMASE LARGE SUBUNIT"/>
    <property type="match status" value="1"/>
</dbReference>
<dbReference type="Proteomes" id="UP000001068">
    <property type="component" value="Chromosome"/>
</dbReference>
<evidence type="ECO:0000256" key="2">
    <source>
        <dbReference type="ARBA" id="ARBA00022515"/>
    </source>
</evidence>
<evidence type="ECO:0000256" key="4">
    <source>
        <dbReference type="ARBA" id="ARBA00022723"/>
    </source>
</evidence>
<dbReference type="STRING" id="765177.Desmu_0927"/>
<keyword evidence="6 7" id="KW-0411">Iron-sulfur</keyword>
<feature type="binding site" evidence="7">
    <location>
        <position position="257"/>
    </location>
    <ligand>
        <name>[4Fe-4S] cluster</name>
        <dbReference type="ChEBI" id="CHEBI:49883"/>
    </ligand>
</feature>
<dbReference type="CDD" id="cd06560">
    <property type="entry name" value="PriL"/>
    <property type="match status" value="1"/>
</dbReference>
<dbReference type="HOGENOM" id="CLU_052778_1_0_2"/>
<evidence type="ECO:0000256" key="7">
    <source>
        <dbReference type="HAMAP-Rule" id="MF_00701"/>
    </source>
</evidence>
<dbReference type="SUPFAM" id="SSF140914">
    <property type="entry name" value="PriB N-terminal domain-like"/>
    <property type="match status" value="1"/>
</dbReference>
<dbReference type="OrthoDB" id="46081at2157"/>
<dbReference type="EMBL" id="CP002363">
    <property type="protein sequence ID" value="ADV65230.1"/>
    <property type="molecule type" value="Genomic_DNA"/>
</dbReference>
<name>E8R9Q4_DESM0</name>
<dbReference type="GeneID" id="10153627"/>
<comment type="similarity">
    <text evidence="7">Belongs to the eukaryotic-type primase large subunit family.</text>
</comment>
<feature type="domain" description="DNA primase large subunit C-terminal" evidence="8">
    <location>
        <begin position="248"/>
        <end position="342"/>
    </location>
</feature>
<comment type="function">
    <text evidence="7">Regulatory subunit of DNA primase, an RNA polymerase that catalyzes the synthesis of short RNA molecules used as primers for DNA polymerase during DNA replication. Stabilizes and modulates the activity of the small subunit, increasing the rate of DNA synthesis, and conferring RNA synthesis capability. The DNA polymerase activity may enable DNA primase to also catalyze primer extension after primer synthesis. May also play a role in DNA repair.</text>
</comment>
<dbReference type="InterPro" id="IPR023642">
    <property type="entry name" value="DNA_primase_lsu_PriL"/>
</dbReference>
<dbReference type="InterPro" id="IPR007238">
    <property type="entry name" value="DNA_primase_lsu_euk/arc"/>
</dbReference>
<feature type="binding site" evidence="7">
    <location>
        <position position="330"/>
    </location>
    <ligand>
        <name>[4Fe-4S] cluster</name>
        <dbReference type="ChEBI" id="CHEBI:49883"/>
    </ligand>
</feature>
<dbReference type="HAMAP" id="MF_00701">
    <property type="entry name" value="DNA_primase_lrg_arc"/>
    <property type="match status" value="1"/>
</dbReference>
<dbReference type="InterPro" id="IPR058560">
    <property type="entry name" value="DNA_primase_C"/>
</dbReference>